<keyword evidence="2" id="KW-1185">Reference proteome</keyword>
<gene>
    <name evidence="1" type="ORF">ACFS6I_07775</name>
</gene>
<accession>A0ABW5YV25</accession>
<comment type="caution">
    <text evidence="1">The sequence shown here is derived from an EMBL/GenBank/DDBJ whole genome shotgun (WGS) entry which is preliminary data.</text>
</comment>
<dbReference type="RefSeq" id="WP_380919393.1">
    <property type="nucleotide sequence ID" value="NZ_JBHUPE010000004.1"/>
</dbReference>
<protein>
    <submittedName>
        <fullName evidence="1">Uncharacterized protein</fullName>
    </submittedName>
</protein>
<organism evidence="1 2">
    <name type="scientific">Sphingobacterium anhuiense</name>
    <dbReference type="NCBI Taxonomy" id="493780"/>
    <lineage>
        <taxon>Bacteria</taxon>
        <taxon>Pseudomonadati</taxon>
        <taxon>Bacteroidota</taxon>
        <taxon>Sphingobacteriia</taxon>
        <taxon>Sphingobacteriales</taxon>
        <taxon>Sphingobacteriaceae</taxon>
        <taxon>Sphingobacterium</taxon>
    </lineage>
</organism>
<sequence length="274" mass="31749">MSIVKIPKKLRDILDTLRSGQIEIGLEQLEQIKGFDPQKAIVHAEINYFNSNYESAMTNDENGLPFNDQWYAGNVLSEHFSAYTNTALMTGSILRAETFYSNFLTEKEKLNLPEHQIRTYRFQIERHLAKLKGENDLSISRKPLKIVKNGKSIDEFIAQLKQYRPKLTFDSEKGAEYLLHFMLESGNTDESLAYYEKFAAKIFLDDIHINAAKLFYLTGQIDKAKQAIIRFAKNWYPVEHIQIAPMVLFNYDDLLPLLTKEFKQEILSLPKGKQ</sequence>
<evidence type="ECO:0000313" key="1">
    <source>
        <dbReference type="EMBL" id="MFD2903816.1"/>
    </source>
</evidence>
<reference evidence="2" key="1">
    <citation type="journal article" date="2019" name="Int. J. Syst. Evol. Microbiol.">
        <title>The Global Catalogue of Microorganisms (GCM) 10K type strain sequencing project: providing services to taxonomists for standard genome sequencing and annotation.</title>
        <authorList>
            <consortium name="The Broad Institute Genomics Platform"/>
            <consortium name="The Broad Institute Genome Sequencing Center for Infectious Disease"/>
            <person name="Wu L."/>
            <person name="Ma J."/>
        </authorList>
    </citation>
    <scope>NUCLEOTIDE SEQUENCE [LARGE SCALE GENOMIC DNA]</scope>
    <source>
        <strain evidence="2">KCTC 22209</strain>
    </source>
</reference>
<evidence type="ECO:0000313" key="2">
    <source>
        <dbReference type="Proteomes" id="UP001597509"/>
    </source>
</evidence>
<name>A0ABW5YV25_9SPHI</name>
<proteinExistence type="predicted"/>
<dbReference type="EMBL" id="JBHUPE010000004">
    <property type="protein sequence ID" value="MFD2903816.1"/>
    <property type="molecule type" value="Genomic_DNA"/>
</dbReference>
<dbReference type="Proteomes" id="UP001597509">
    <property type="component" value="Unassembled WGS sequence"/>
</dbReference>